<dbReference type="PANTHER" id="PTHR30042:SF2">
    <property type="entry name" value="POTASSIUM-TRANSPORTING ATPASE KDPC SUBUNIT"/>
    <property type="match status" value="1"/>
</dbReference>
<evidence type="ECO:0000256" key="6">
    <source>
        <dbReference type="ARBA" id="ARBA00022840"/>
    </source>
</evidence>
<evidence type="ECO:0000256" key="8">
    <source>
        <dbReference type="ARBA" id="ARBA00022989"/>
    </source>
</evidence>
<evidence type="ECO:0000313" key="14">
    <source>
        <dbReference type="Proteomes" id="UP000002368"/>
    </source>
</evidence>
<dbReference type="KEGG" id="bts:Btus_0567"/>
<name>D5WU12_KYRT2</name>
<evidence type="ECO:0000256" key="12">
    <source>
        <dbReference type="SAM" id="MobiDB-lite"/>
    </source>
</evidence>
<organism evidence="13 14">
    <name type="scientific">Kyrpidia tusciae (strain DSM 2912 / NBRC 15312 / T2)</name>
    <name type="common">Bacillus tusciae</name>
    <dbReference type="NCBI Taxonomy" id="562970"/>
    <lineage>
        <taxon>Bacteria</taxon>
        <taxon>Bacillati</taxon>
        <taxon>Bacillota</taxon>
        <taxon>Bacilli</taxon>
        <taxon>Bacillales</taxon>
        <taxon>Alicyclobacillaceae</taxon>
        <taxon>Kyrpidia</taxon>
    </lineage>
</organism>
<dbReference type="eggNOG" id="COG2156">
    <property type="taxonomic scope" value="Bacteria"/>
</dbReference>
<dbReference type="OrthoDB" id="9809491at2"/>
<dbReference type="GO" id="GO:0005524">
    <property type="term" value="F:ATP binding"/>
    <property type="evidence" value="ECO:0007669"/>
    <property type="project" value="UniProtKB-UniRule"/>
</dbReference>
<feature type="region of interest" description="Disordered" evidence="12">
    <location>
        <begin position="71"/>
        <end position="93"/>
    </location>
</feature>
<evidence type="ECO:0000313" key="13">
    <source>
        <dbReference type="EMBL" id="ADG05332.1"/>
    </source>
</evidence>
<evidence type="ECO:0000256" key="2">
    <source>
        <dbReference type="ARBA" id="ARBA00022475"/>
    </source>
</evidence>
<keyword evidence="8 11" id="KW-1133">Transmembrane helix</keyword>
<dbReference type="Pfam" id="PF02669">
    <property type="entry name" value="KdpC"/>
    <property type="match status" value="1"/>
</dbReference>
<dbReference type="PANTHER" id="PTHR30042">
    <property type="entry name" value="POTASSIUM-TRANSPORTING ATPASE C CHAIN"/>
    <property type="match status" value="1"/>
</dbReference>
<dbReference type="RefSeq" id="WP_013074625.1">
    <property type="nucleotide sequence ID" value="NC_014098.1"/>
</dbReference>
<feature type="compositionally biased region" description="Polar residues" evidence="12">
    <location>
        <begin position="80"/>
        <end position="89"/>
    </location>
</feature>
<dbReference type="NCBIfam" id="NF001454">
    <property type="entry name" value="PRK00315.1"/>
    <property type="match status" value="1"/>
</dbReference>
<evidence type="ECO:0000256" key="10">
    <source>
        <dbReference type="ARBA" id="ARBA00023136"/>
    </source>
</evidence>
<evidence type="ECO:0000256" key="1">
    <source>
        <dbReference type="ARBA" id="ARBA00022448"/>
    </source>
</evidence>
<keyword evidence="6 11" id="KW-0067">ATP-binding</keyword>
<evidence type="ECO:0000256" key="11">
    <source>
        <dbReference type="HAMAP-Rule" id="MF_00276"/>
    </source>
</evidence>
<protein>
    <recommendedName>
        <fullName evidence="11">Potassium-transporting ATPase KdpC subunit</fullName>
    </recommendedName>
    <alternativeName>
        <fullName evidence="11">ATP phosphohydrolase [potassium-transporting] C chain</fullName>
    </alternativeName>
    <alternativeName>
        <fullName evidence="11">Potassium-binding and translocating subunit C</fullName>
    </alternativeName>
    <alternativeName>
        <fullName evidence="11">Potassium-translocating ATPase C chain</fullName>
    </alternativeName>
</protein>
<comment type="function">
    <text evidence="11">Part of the high-affinity ATP-driven potassium transport (or Kdp) system, which catalyzes the hydrolysis of ATP coupled with the electrogenic transport of potassium into the cytoplasm. This subunit acts as a catalytic chaperone that increases the ATP-binding affinity of the ATP-hydrolyzing subunit KdpB by the formation of a transient KdpB/KdpC/ATP ternary complex.</text>
</comment>
<accession>D5WU12</accession>
<keyword evidence="7 11" id="KW-0630">Potassium</keyword>
<dbReference type="PIRSF" id="PIRSF001296">
    <property type="entry name" value="K_ATPase_KdpC"/>
    <property type="match status" value="1"/>
</dbReference>
<dbReference type="GO" id="GO:0008556">
    <property type="term" value="F:P-type potassium transmembrane transporter activity"/>
    <property type="evidence" value="ECO:0007669"/>
    <property type="project" value="InterPro"/>
</dbReference>
<evidence type="ECO:0000256" key="5">
    <source>
        <dbReference type="ARBA" id="ARBA00022741"/>
    </source>
</evidence>
<dbReference type="HAMAP" id="MF_00276">
    <property type="entry name" value="KdpC"/>
    <property type="match status" value="1"/>
</dbReference>
<dbReference type="InterPro" id="IPR003820">
    <property type="entry name" value="KdpC"/>
</dbReference>
<reference evidence="13 14" key="1">
    <citation type="journal article" date="2011" name="Stand. Genomic Sci.">
        <title>Complete genome sequence of the thermophilic, hydrogen-oxidizing Bacillus tusciae type strain (T2) and reclassification in the new genus, Kyrpidia gen. nov. as Kyrpidia tusciae comb. nov. and emendation of the family Alicyclobacillaceae da Costa and Rainey, 2010.</title>
        <authorList>
            <person name="Klenk H.P."/>
            <person name="Lapidus A."/>
            <person name="Chertkov O."/>
            <person name="Copeland A."/>
            <person name="Del Rio T.G."/>
            <person name="Nolan M."/>
            <person name="Lucas S."/>
            <person name="Chen F."/>
            <person name="Tice H."/>
            <person name="Cheng J.F."/>
            <person name="Han C."/>
            <person name="Bruce D."/>
            <person name="Goodwin L."/>
            <person name="Pitluck S."/>
            <person name="Pati A."/>
            <person name="Ivanova N."/>
            <person name="Mavromatis K."/>
            <person name="Daum C."/>
            <person name="Chen A."/>
            <person name="Palaniappan K."/>
            <person name="Chang Y.J."/>
            <person name="Land M."/>
            <person name="Hauser L."/>
            <person name="Jeffries C.D."/>
            <person name="Detter J.C."/>
            <person name="Rohde M."/>
            <person name="Abt B."/>
            <person name="Pukall R."/>
            <person name="Goker M."/>
            <person name="Bristow J."/>
            <person name="Markowitz V."/>
            <person name="Hugenholtz P."/>
            <person name="Eisen J.A."/>
        </authorList>
    </citation>
    <scope>NUCLEOTIDE SEQUENCE [LARGE SCALE GENOMIC DNA]</scope>
    <source>
        <strain evidence="13 14">DSM 2912</strain>
    </source>
</reference>
<dbReference type="EMBL" id="CP002017">
    <property type="protein sequence ID" value="ADG05332.1"/>
    <property type="molecule type" value="Genomic_DNA"/>
</dbReference>
<dbReference type="Proteomes" id="UP000002368">
    <property type="component" value="Chromosome"/>
</dbReference>
<dbReference type="NCBIfam" id="TIGR00681">
    <property type="entry name" value="kdpC"/>
    <property type="match status" value="1"/>
</dbReference>
<dbReference type="GO" id="GO:0005886">
    <property type="term" value="C:plasma membrane"/>
    <property type="evidence" value="ECO:0007669"/>
    <property type="project" value="UniProtKB-SubCell"/>
</dbReference>
<keyword evidence="5 11" id="KW-0547">Nucleotide-binding</keyword>
<dbReference type="STRING" id="562970.Btus_0567"/>
<keyword evidence="4 11" id="KW-0812">Transmembrane</keyword>
<gene>
    <name evidence="11" type="primary">kdpC</name>
    <name evidence="13" type="ordered locus">Btus_0567</name>
</gene>
<comment type="subcellular location">
    <subcellularLocation>
        <location evidence="11">Cell membrane</location>
        <topology evidence="11">Single-pass membrane protein</topology>
    </subcellularLocation>
</comment>
<evidence type="ECO:0000256" key="9">
    <source>
        <dbReference type="ARBA" id="ARBA00023065"/>
    </source>
</evidence>
<keyword evidence="10 11" id="KW-0472">Membrane</keyword>
<keyword evidence="9 11" id="KW-0406">Ion transport</keyword>
<dbReference type="AlphaFoldDB" id="D5WU12"/>
<keyword evidence="14" id="KW-1185">Reference proteome</keyword>
<dbReference type="GO" id="GO:0016787">
    <property type="term" value="F:hydrolase activity"/>
    <property type="evidence" value="ECO:0007669"/>
    <property type="project" value="UniProtKB-KW"/>
</dbReference>
<keyword evidence="1 11" id="KW-0813">Transport</keyword>
<evidence type="ECO:0000256" key="7">
    <source>
        <dbReference type="ARBA" id="ARBA00022958"/>
    </source>
</evidence>
<evidence type="ECO:0000256" key="4">
    <source>
        <dbReference type="ARBA" id="ARBA00022692"/>
    </source>
</evidence>
<comment type="subunit">
    <text evidence="11">The system is composed of three essential subunits: KdpA, KdpB and KdpC.</text>
</comment>
<dbReference type="HOGENOM" id="CLU_077094_2_0_9"/>
<evidence type="ECO:0000256" key="3">
    <source>
        <dbReference type="ARBA" id="ARBA00022538"/>
    </source>
</evidence>
<comment type="similarity">
    <text evidence="11">Belongs to the KdpC family.</text>
</comment>
<sequence>MARTWWTAVRSVLVLTVLTGVAYPLVVTGLAQLLFPWQANGSLVESGGRVVGSALIGQTFQDPRYFHGRPSAAGQGYDAESSSGSNAGPTNPDYLKTVQERVDQVRQENGLPPGAPVPSDLVTASGSGLDPDISLSAARIQIPRVAAARHLSVQQVEQVVQQHVRGLQWGLFGGGPRVNVLELNLALDRMSG</sequence>
<keyword evidence="13" id="KW-0378">Hydrolase</keyword>
<proteinExistence type="inferred from homology"/>
<feature type="transmembrane region" description="Helical" evidence="11">
    <location>
        <begin position="12"/>
        <end position="35"/>
    </location>
</feature>
<keyword evidence="3 11" id="KW-0633">Potassium transport</keyword>
<keyword evidence="2 11" id="KW-1003">Cell membrane</keyword>